<evidence type="ECO:0000256" key="8">
    <source>
        <dbReference type="ARBA" id="ARBA00023136"/>
    </source>
</evidence>
<evidence type="ECO:0000256" key="2">
    <source>
        <dbReference type="ARBA" id="ARBA00008240"/>
    </source>
</evidence>
<dbReference type="Proteomes" id="UP001629230">
    <property type="component" value="Unassembled WGS sequence"/>
</dbReference>
<feature type="transmembrane region" description="Helical" evidence="9">
    <location>
        <begin position="379"/>
        <end position="403"/>
    </location>
</feature>
<evidence type="ECO:0000313" key="11">
    <source>
        <dbReference type="EMBL" id="MFM0000209.1"/>
    </source>
</evidence>
<feature type="transmembrane region" description="Helical" evidence="9">
    <location>
        <begin position="66"/>
        <end position="89"/>
    </location>
</feature>
<keyword evidence="8 9" id="KW-0472">Membrane</keyword>
<feature type="transmembrane region" description="Helical" evidence="9">
    <location>
        <begin position="342"/>
        <end position="367"/>
    </location>
</feature>
<dbReference type="InterPro" id="IPR051084">
    <property type="entry name" value="H+-coupled_symporters"/>
</dbReference>
<keyword evidence="5 9" id="KW-0812">Transmembrane</keyword>
<evidence type="ECO:0000256" key="5">
    <source>
        <dbReference type="ARBA" id="ARBA00022692"/>
    </source>
</evidence>
<evidence type="ECO:0000259" key="10">
    <source>
        <dbReference type="PROSITE" id="PS50850"/>
    </source>
</evidence>
<feature type="transmembrane region" description="Helical" evidence="9">
    <location>
        <begin position="409"/>
        <end position="430"/>
    </location>
</feature>
<feature type="domain" description="Major facilitator superfamily (MFS) profile" evidence="10">
    <location>
        <begin position="25"/>
        <end position="435"/>
    </location>
</feature>
<comment type="similarity">
    <text evidence="2">Belongs to the major facilitator superfamily. Metabolite:H+ Symporter (MHS) family (TC 2.A.1.6) family.</text>
</comment>
<name>A0ABW9AJ98_9BURK</name>
<sequence length="439" mass="46974">MLDNAFGVSGVTHVPDSSPLSRRRIIAATTIGNALEFYDFLIYSFFAAQIGRAFFPVGNDVGSMLASLATFGVGFLFRPLGSIVLGAYADRRGRKAAMLLTLSLMALGTAIIAFTPTYAQIGVFAPALIVLGRILQGFSTGGEVGAATSMLAEAAPNHQRGYYISWQMASQGLAVLAAALISFTLTQTLDKAALASWGWRLPFVVGMLIAPMGMYIRRRLKETYAREMVPDAQRHPESALTELAASHRNMLVMSTLIQAGSQITSYIFIIYLPTYAIVQLHMPAHLALAAVIVSGIVTFVASPLLGILSDRIGRKPLAWGSRILSIAVAIPCFHAMNLQPPMWALVLMLGGLAILAAMCAVGNYTLVTENFPAKVRASGMGIAQAIGAAIFGGFAQFTATWLIRVTGDSLAPAYLVIACCVISMIPLFFLRETRNVQLT</sequence>
<comment type="caution">
    <text evidence="11">The sequence shown here is derived from an EMBL/GenBank/DDBJ whole genome shotgun (WGS) entry which is preliminary data.</text>
</comment>
<evidence type="ECO:0000313" key="12">
    <source>
        <dbReference type="Proteomes" id="UP001629230"/>
    </source>
</evidence>
<dbReference type="PROSITE" id="PS50850">
    <property type="entry name" value="MFS"/>
    <property type="match status" value="1"/>
</dbReference>
<feature type="transmembrane region" description="Helical" evidence="9">
    <location>
        <begin position="197"/>
        <end position="216"/>
    </location>
</feature>
<dbReference type="Gene3D" id="1.20.1250.20">
    <property type="entry name" value="MFS general substrate transporter like domains"/>
    <property type="match status" value="2"/>
</dbReference>
<dbReference type="RefSeq" id="WP_408175697.1">
    <property type="nucleotide sequence ID" value="NZ_JAQQEZ010000002.1"/>
</dbReference>
<dbReference type="PANTHER" id="PTHR43528">
    <property type="entry name" value="ALPHA-KETOGLUTARATE PERMEASE"/>
    <property type="match status" value="1"/>
</dbReference>
<feature type="transmembrane region" description="Helical" evidence="9">
    <location>
        <begin position="25"/>
        <end position="46"/>
    </location>
</feature>
<accession>A0ABW9AJ98</accession>
<keyword evidence="4" id="KW-1003">Cell membrane</keyword>
<evidence type="ECO:0000256" key="7">
    <source>
        <dbReference type="ARBA" id="ARBA00022989"/>
    </source>
</evidence>
<gene>
    <name evidence="11" type="ORF">PQR57_04185</name>
</gene>
<keyword evidence="12" id="KW-1185">Reference proteome</keyword>
<dbReference type="SUPFAM" id="SSF103473">
    <property type="entry name" value="MFS general substrate transporter"/>
    <property type="match status" value="1"/>
</dbReference>
<feature type="transmembrane region" description="Helical" evidence="9">
    <location>
        <begin position="121"/>
        <end position="141"/>
    </location>
</feature>
<dbReference type="EMBL" id="JAQQEZ010000002">
    <property type="protein sequence ID" value="MFM0000209.1"/>
    <property type="molecule type" value="Genomic_DNA"/>
</dbReference>
<reference evidence="11 12" key="1">
    <citation type="journal article" date="2024" name="Chem. Sci.">
        <title>Discovery of megapolipeptins by genome mining of a Burkholderiales bacteria collection.</title>
        <authorList>
            <person name="Paulo B.S."/>
            <person name="Recchia M.J.J."/>
            <person name="Lee S."/>
            <person name="Fergusson C.H."/>
            <person name="Romanowski S.B."/>
            <person name="Hernandez A."/>
            <person name="Krull N."/>
            <person name="Liu D.Y."/>
            <person name="Cavanagh H."/>
            <person name="Bos A."/>
            <person name="Gray C.A."/>
            <person name="Murphy B.T."/>
            <person name="Linington R.G."/>
            <person name="Eustaquio A.S."/>
        </authorList>
    </citation>
    <scope>NUCLEOTIDE SEQUENCE [LARGE SCALE GENOMIC DNA]</scope>
    <source>
        <strain evidence="11 12">RL17-350-BIC-A</strain>
    </source>
</reference>
<protein>
    <submittedName>
        <fullName evidence="11">MFS transporter</fullName>
    </submittedName>
</protein>
<dbReference type="InterPro" id="IPR036259">
    <property type="entry name" value="MFS_trans_sf"/>
</dbReference>
<evidence type="ECO:0000256" key="3">
    <source>
        <dbReference type="ARBA" id="ARBA00022448"/>
    </source>
</evidence>
<feature type="transmembrane region" description="Helical" evidence="9">
    <location>
        <begin position="256"/>
        <end position="278"/>
    </location>
</feature>
<dbReference type="InterPro" id="IPR005829">
    <property type="entry name" value="Sugar_transporter_CS"/>
</dbReference>
<keyword evidence="6" id="KW-0769">Symport</keyword>
<evidence type="ECO:0000256" key="1">
    <source>
        <dbReference type="ARBA" id="ARBA00004651"/>
    </source>
</evidence>
<dbReference type="InterPro" id="IPR020846">
    <property type="entry name" value="MFS_dom"/>
</dbReference>
<dbReference type="Pfam" id="PF07690">
    <property type="entry name" value="MFS_1"/>
    <property type="match status" value="1"/>
</dbReference>
<evidence type="ECO:0000256" key="9">
    <source>
        <dbReference type="SAM" id="Phobius"/>
    </source>
</evidence>
<feature type="transmembrane region" description="Helical" evidence="9">
    <location>
        <begin position="317"/>
        <end position="336"/>
    </location>
</feature>
<feature type="transmembrane region" description="Helical" evidence="9">
    <location>
        <begin position="162"/>
        <end position="185"/>
    </location>
</feature>
<keyword evidence="7 9" id="KW-1133">Transmembrane helix</keyword>
<feature type="transmembrane region" description="Helical" evidence="9">
    <location>
        <begin position="284"/>
        <end position="305"/>
    </location>
</feature>
<feature type="transmembrane region" description="Helical" evidence="9">
    <location>
        <begin position="96"/>
        <end position="115"/>
    </location>
</feature>
<dbReference type="PANTHER" id="PTHR43528:SF3">
    <property type="entry name" value="CITRATE-PROTON SYMPORTER"/>
    <property type="match status" value="1"/>
</dbReference>
<evidence type="ECO:0000256" key="4">
    <source>
        <dbReference type="ARBA" id="ARBA00022475"/>
    </source>
</evidence>
<organism evidence="11 12">
    <name type="scientific">Paraburkholderia dipogonis</name>
    <dbReference type="NCBI Taxonomy" id="1211383"/>
    <lineage>
        <taxon>Bacteria</taxon>
        <taxon>Pseudomonadati</taxon>
        <taxon>Pseudomonadota</taxon>
        <taxon>Betaproteobacteria</taxon>
        <taxon>Burkholderiales</taxon>
        <taxon>Burkholderiaceae</taxon>
        <taxon>Paraburkholderia</taxon>
    </lineage>
</organism>
<proteinExistence type="inferred from homology"/>
<keyword evidence="3" id="KW-0813">Transport</keyword>
<dbReference type="InterPro" id="IPR011701">
    <property type="entry name" value="MFS"/>
</dbReference>
<comment type="subcellular location">
    <subcellularLocation>
        <location evidence="1">Cell membrane</location>
        <topology evidence="1">Multi-pass membrane protein</topology>
    </subcellularLocation>
</comment>
<dbReference type="PROSITE" id="PS00216">
    <property type="entry name" value="SUGAR_TRANSPORT_1"/>
    <property type="match status" value="1"/>
</dbReference>
<evidence type="ECO:0000256" key="6">
    <source>
        <dbReference type="ARBA" id="ARBA00022847"/>
    </source>
</evidence>